<reference evidence="2" key="1">
    <citation type="submission" date="2015-02" db="EMBL/GenBank/DDBJ databases">
        <authorList>
            <person name="Gomez-Escribano P.J."/>
        </authorList>
    </citation>
    <scope>NUCLEOTIDE SEQUENCE [LARGE SCALE GENOMIC DNA]</scope>
    <source>
        <strain evidence="2">C34 (DSM 42122 / NRRL B-24963)</strain>
        <plasmid evidence="2">pSLE1</plasmid>
    </source>
</reference>
<organism evidence="1 2">
    <name type="scientific">Streptomyces leeuwenhoekii</name>
    <dbReference type="NCBI Taxonomy" id="1437453"/>
    <lineage>
        <taxon>Bacteria</taxon>
        <taxon>Bacillati</taxon>
        <taxon>Actinomycetota</taxon>
        <taxon>Actinomycetes</taxon>
        <taxon>Kitasatosporales</taxon>
        <taxon>Streptomycetaceae</taxon>
        <taxon>Streptomyces</taxon>
    </lineage>
</organism>
<keyword evidence="1" id="KW-0614">Plasmid</keyword>
<name>A0A0F7VPD9_STRLW</name>
<dbReference type="AlphaFoldDB" id="A0A0F7VPD9"/>
<dbReference type="KEGG" id="sle:sle1_075"/>
<gene>
    <name evidence="1" type="ORF">sle1_075</name>
</gene>
<evidence type="ECO:0000313" key="1">
    <source>
        <dbReference type="EMBL" id="CQR59242.1"/>
    </source>
</evidence>
<protein>
    <submittedName>
        <fullName evidence="1">Sle1_075 protein</fullName>
    </submittedName>
</protein>
<dbReference type="EMBL" id="LN831788">
    <property type="protein sequence ID" value="CQR59242.1"/>
    <property type="molecule type" value="Genomic_DNA"/>
</dbReference>
<dbReference type="PATRIC" id="fig|1437453.6.peg.7200"/>
<dbReference type="RefSeq" id="WP_047121274.1">
    <property type="nucleotide sequence ID" value="NZ_LN831788.1"/>
</dbReference>
<evidence type="ECO:0000313" key="2">
    <source>
        <dbReference type="Proteomes" id="UP000035016"/>
    </source>
</evidence>
<accession>A0A0F7VPD9</accession>
<proteinExistence type="predicted"/>
<dbReference type="Proteomes" id="UP000035016">
    <property type="component" value="Plasmid pSLE1"/>
</dbReference>
<sequence length="84" mass="9300">MPTMSVKKPSKPWRVTVTGPEVETTSSFTSEAKTYAFIRASLGADSPAESAKVEQWEGGRWWHFETVTADEIRAAQATDHATEK</sequence>
<geneLocation type="plasmid" evidence="1 2">
    <name>pSLE1</name>
</geneLocation>